<keyword evidence="6" id="KW-0812">Transmembrane</keyword>
<dbReference type="SMART" id="SM00220">
    <property type="entry name" value="S_TKc"/>
    <property type="match status" value="1"/>
</dbReference>
<feature type="transmembrane region" description="Helical" evidence="6">
    <location>
        <begin position="12"/>
        <end position="31"/>
    </location>
</feature>
<dbReference type="InterPro" id="IPR011009">
    <property type="entry name" value="Kinase-like_dom_sf"/>
</dbReference>
<evidence type="ECO:0000256" key="2">
    <source>
        <dbReference type="ARBA" id="ARBA00022741"/>
    </source>
</evidence>
<evidence type="ECO:0000313" key="9">
    <source>
        <dbReference type="Proteomes" id="UP000218231"/>
    </source>
</evidence>
<dbReference type="PROSITE" id="PS50011">
    <property type="entry name" value="PROTEIN_KINASE_DOM"/>
    <property type="match status" value="1"/>
</dbReference>
<keyword evidence="5" id="KW-0808">Transferase</keyword>
<dbReference type="Proteomes" id="UP000218231">
    <property type="component" value="Unassembled WGS sequence"/>
</dbReference>
<dbReference type="OrthoDB" id="5979581at2759"/>
<dbReference type="InterPro" id="IPR050235">
    <property type="entry name" value="CK1_Ser-Thr_kinase"/>
</dbReference>
<dbReference type="PROSITE" id="PS00108">
    <property type="entry name" value="PROTEIN_KINASE_ST"/>
    <property type="match status" value="1"/>
</dbReference>
<evidence type="ECO:0000256" key="6">
    <source>
        <dbReference type="SAM" id="Phobius"/>
    </source>
</evidence>
<dbReference type="SUPFAM" id="SSF56112">
    <property type="entry name" value="Protein kinase-like (PK-like)"/>
    <property type="match status" value="1"/>
</dbReference>
<keyword evidence="5" id="KW-0418">Kinase</keyword>
<comment type="caution">
    <text evidence="8">The sequence shown here is derived from an EMBL/GenBank/DDBJ whole genome shotgun (WGS) entry which is preliminary data.</text>
</comment>
<dbReference type="STRING" id="2018661.A0A2A2LXL3"/>
<feature type="binding site" evidence="4">
    <location>
        <position position="149"/>
    </location>
    <ligand>
        <name>ATP</name>
        <dbReference type="ChEBI" id="CHEBI:30616"/>
    </ligand>
</feature>
<organism evidence="8 9">
    <name type="scientific">Diploscapter pachys</name>
    <dbReference type="NCBI Taxonomy" id="2018661"/>
    <lineage>
        <taxon>Eukaryota</taxon>
        <taxon>Metazoa</taxon>
        <taxon>Ecdysozoa</taxon>
        <taxon>Nematoda</taxon>
        <taxon>Chromadorea</taxon>
        <taxon>Rhabditida</taxon>
        <taxon>Rhabditina</taxon>
        <taxon>Rhabditomorpha</taxon>
        <taxon>Rhabditoidea</taxon>
        <taxon>Rhabditidae</taxon>
        <taxon>Diploscapter</taxon>
    </lineage>
</organism>
<protein>
    <recommendedName>
        <fullName evidence="1">non-specific serine/threonine protein kinase</fullName>
        <ecNumber evidence="1">2.7.11.1</ecNumber>
    </recommendedName>
</protein>
<feature type="domain" description="Protein kinase" evidence="7">
    <location>
        <begin position="120"/>
        <end position="399"/>
    </location>
</feature>
<keyword evidence="9" id="KW-1185">Reference proteome</keyword>
<name>A0A2A2LXL3_9BILA</name>
<evidence type="ECO:0000256" key="1">
    <source>
        <dbReference type="ARBA" id="ARBA00012513"/>
    </source>
</evidence>
<keyword evidence="5" id="KW-0723">Serine/threonine-protein kinase</keyword>
<evidence type="ECO:0000256" key="5">
    <source>
        <dbReference type="RuleBase" id="RU000304"/>
    </source>
</evidence>
<evidence type="ECO:0000256" key="4">
    <source>
        <dbReference type="PROSITE-ProRule" id="PRU10141"/>
    </source>
</evidence>
<keyword evidence="3 4" id="KW-0067">ATP-binding</keyword>
<sequence length="399" mass="45310">MSCLMLQIGGGGLLNVCSMLSLLLLLFPLPVRWSAPIRIRLLVRIAVDMSESQRLWLPVGADSNLTAADSHQTRSQKEFPFGDPLKTVTAPLTTPPPNPGETKKTIQFKVGEEVGEKSQWNVLKKLGEGAFGAVYLVKGNTEETQYALKVEAETDPRKLLRMEVYALRELGKKRVQDRGHFVEMKDKGHIPGKYYYIVMTLVGESLQDLRAKQPLKKFSMGTAISVSRQCLEAIEDLHKNGFLHRDIKPGNYMVGRRELSQLRKVFIIDFGMCRKFTKDDGSTLRNPRGRAGFRGTVKYASIACHVAREHWLYQTVEVTCGKLPWRNIKDMDEVGKFKKDCKEARQKCLFGGCPREYAKIFPILDKGKFFDEPDYAAIFKLLDDAMVHTHSKDSVYDWE</sequence>
<dbReference type="InterPro" id="IPR000719">
    <property type="entry name" value="Prot_kinase_dom"/>
</dbReference>
<dbReference type="PROSITE" id="PS00107">
    <property type="entry name" value="PROTEIN_KINASE_ATP"/>
    <property type="match status" value="1"/>
</dbReference>
<dbReference type="EC" id="2.7.11.1" evidence="1"/>
<dbReference type="Gene3D" id="1.10.510.10">
    <property type="entry name" value="Transferase(Phosphotransferase) domain 1"/>
    <property type="match status" value="1"/>
</dbReference>
<reference evidence="8 9" key="1">
    <citation type="journal article" date="2017" name="Curr. Biol.">
        <title>Genome architecture and evolution of a unichromosomal asexual nematode.</title>
        <authorList>
            <person name="Fradin H."/>
            <person name="Zegar C."/>
            <person name="Gutwein M."/>
            <person name="Lucas J."/>
            <person name="Kovtun M."/>
            <person name="Corcoran D."/>
            <person name="Baugh L.R."/>
            <person name="Kiontke K."/>
            <person name="Gunsalus K."/>
            <person name="Fitch D.H."/>
            <person name="Piano F."/>
        </authorList>
    </citation>
    <scope>NUCLEOTIDE SEQUENCE [LARGE SCALE GENOMIC DNA]</scope>
    <source>
        <strain evidence="8">PF1309</strain>
    </source>
</reference>
<keyword evidence="2 4" id="KW-0547">Nucleotide-binding</keyword>
<dbReference type="GO" id="GO:0004674">
    <property type="term" value="F:protein serine/threonine kinase activity"/>
    <property type="evidence" value="ECO:0007669"/>
    <property type="project" value="UniProtKB-KW"/>
</dbReference>
<dbReference type="EMBL" id="LIAE01006340">
    <property type="protein sequence ID" value="PAV90962.1"/>
    <property type="molecule type" value="Genomic_DNA"/>
</dbReference>
<proteinExistence type="inferred from homology"/>
<dbReference type="GO" id="GO:0005524">
    <property type="term" value="F:ATP binding"/>
    <property type="evidence" value="ECO:0007669"/>
    <property type="project" value="UniProtKB-UniRule"/>
</dbReference>
<dbReference type="Pfam" id="PF00069">
    <property type="entry name" value="Pkinase"/>
    <property type="match status" value="1"/>
</dbReference>
<accession>A0A2A2LXL3</accession>
<keyword evidence="6" id="KW-1133">Transmembrane helix</keyword>
<gene>
    <name evidence="8" type="ORF">WR25_19911</name>
</gene>
<comment type="similarity">
    <text evidence="5">Belongs to the protein kinase superfamily.</text>
</comment>
<keyword evidence="6" id="KW-0472">Membrane</keyword>
<dbReference type="InterPro" id="IPR017441">
    <property type="entry name" value="Protein_kinase_ATP_BS"/>
</dbReference>
<dbReference type="InterPro" id="IPR008271">
    <property type="entry name" value="Ser/Thr_kinase_AS"/>
</dbReference>
<evidence type="ECO:0000256" key="3">
    <source>
        <dbReference type="ARBA" id="ARBA00022840"/>
    </source>
</evidence>
<evidence type="ECO:0000313" key="8">
    <source>
        <dbReference type="EMBL" id="PAV90962.1"/>
    </source>
</evidence>
<dbReference type="AlphaFoldDB" id="A0A2A2LXL3"/>
<dbReference type="PANTHER" id="PTHR11909">
    <property type="entry name" value="CASEIN KINASE-RELATED"/>
    <property type="match status" value="1"/>
</dbReference>
<evidence type="ECO:0000259" key="7">
    <source>
        <dbReference type="PROSITE" id="PS50011"/>
    </source>
</evidence>